<protein>
    <submittedName>
        <fullName evidence="1">Uncharacterized protein</fullName>
    </submittedName>
</protein>
<gene>
    <name evidence="1" type="ORF">GMOD_00004337</name>
</gene>
<dbReference type="AlphaFoldDB" id="A0A3M7M0V6"/>
<accession>A0A3M7M0V6</accession>
<proteinExistence type="predicted"/>
<name>A0A3M7M0V6_9PLEO</name>
<keyword evidence="2" id="KW-1185">Reference proteome</keyword>
<dbReference type="EMBL" id="KE747814">
    <property type="protein sequence ID" value="RMZ68137.1"/>
    <property type="molecule type" value="Genomic_DNA"/>
</dbReference>
<organism evidence="1 2">
    <name type="scientific">Pyrenophora seminiperda CCB06</name>
    <dbReference type="NCBI Taxonomy" id="1302712"/>
    <lineage>
        <taxon>Eukaryota</taxon>
        <taxon>Fungi</taxon>
        <taxon>Dikarya</taxon>
        <taxon>Ascomycota</taxon>
        <taxon>Pezizomycotina</taxon>
        <taxon>Dothideomycetes</taxon>
        <taxon>Pleosporomycetidae</taxon>
        <taxon>Pleosporales</taxon>
        <taxon>Pleosporineae</taxon>
        <taxon>Pleosporaceae</taxon>
        <taxon>Pyrenophora</taxon>
    </lineage>
</organism>
<sequence length="58" mass="6387">MLAPWEAVKLHGEEEPELCRCNGDMADVVGLAPRLRRCCCSPAVPMHRLPTASGSRLR</sequence>
<evidence type="ECO:0000313" key="2">
    <source>
        <dbReference type="Proteomes" id="UP000265663"/>
    </source>
</evidence>
<dbReference type="Proteomes" id="UP000265663">
    <property type="component" value="Unassembled WGS sequence"/>
</dbReference>
<reference evidence="1 2" key="1">
    <citation type="journal article" date="2014" name="PLoS ONE">
        <title>De novo Genome Assembly of the Fungal Plant Pathogen Pyrenophora semeniperda.</title>
        <authorList>
            <person name="Soliai M.M."/>
            <person name="Meyer S.E."/>
            <person name="Udall J.A."/>
            <person name="Elzinga D.E."/>
            <person name="Hermansen R.A."/>
            <person name="Bodily P.M."/>
            <person name="Hart A.A."/>
            <person name="Coleman C.E."/>
        </authorList>
    </citation>
    <scope>NUCLEOTIDE SEQUENCE [LARGE SCALE GENOMIC DNA]</scope>
    <source>
        <strain evidence="1 2">CCB06</strain>
        <tissue evidence="1">Mycelium</tissue>
    </source>
</reference>
<evidence type="ECO:0000313" key="1">
    <source>
        <dbReference type="EMBL" id="RMZ68137.1"/>
    </source>
</evidence>